<sequence length="254" mass="28760">MKKYLFPVFLSVISAGSLSAQDNNQQLTALILEKDSLFWQSYNTCDIKTFTGFFSDSVEFYHDKGGITLGLDALAKSMTDGLCKQPDEYRLRREAVPGTVTVFPMSGSNVIYGAIISGEHYFYVKQKDKPEFRDGWAKFTHLWLKQDGVWKMTRVLSYDHKPAPYLSARKIITLPQETLKTYAGKYKGAQTGTSVIEAGQGVLLMTSNGKQFTLYPEKEGSFFMKERDLVFEFTKDGKLLVMEKGKLAEELVKE</sequence>
<feature type="domain" description="DUF4440" evidence="2">
    <location>
        <begin position="31"/>
        <end position="152"/>
    </location>
</feature>
<evidence type="ECO:0000313" key="3">
    <source>
        <dbReference type="EMBL" id="RPD42018.1"/>
    </source>
</evidence>
<comment type="caution">
    <text evidence="3">The sequence shown here is derived from an EMBL/GenBank/DDBJ whole genome shotgun (WGS) entry which is preliminary data.</text>
</comment>
<dbReference type="EMBL" id="RMBX01000003">
    <property type="protein sequence ID" value="RPD42018.1"/>
    <property type="molecule type" value="Genomic_DNA"/>
</dbReference>
<feature type="signal peptide" evidence="1">
    <location>
        <begin position="1"/>
        <end position="20"/>
    </location>
</feature>
<dbReference type="AlphaFoldDB" id="A0A3N4MEK2"/>
<feature type="chain" id="PRO_5017978024" evidence="1">
    <location>
        <begin position="21"/>
        <end position="254"/>
    </location>
</feature>
<reference evidence="4" key="1">
    <citation type="submission" date="2018-11" db="EMBL/GenBank/DDBJ databases">
        <title>Chitinophaga lutea sp.nov., isolate from arsenic contaminated soil.</title>
        <authorList>
            <person name="Zong Y."/>
        </authorList>
    </citation>
    <scope>NUCLEOTIDE SEQUENCE [LARGE SCALE GENOMIC DNA]</scope>
    <source>
        <strain evidence="4">YLT18</strain>
    </source>
</reference>
<keyword evidence="4" id="KW-1185">Reference proteome</keyword>
<keyword evidence="1" id="KW-0732">Signal</keyword>
<dbReference type="RefSeq" id="WP_120514993.1">
    <property type="nucleotide sequence ID" value="NZ_QXZY01000002.1"/>
</dbReference>
<evidence type="ECO:0000256" key="1">
    <source>
        <dbReference type="SAM" id="SignalP"/>
    </source>
</evidence>
<evidence type="ECO:0000259" key="2">
    <source>
        <dbReference type="Pfam" id="PF14534"/>
    </source>
</evidence>
<dbReference type="OrthoDB" id="1357763at2"/>
<dbReference type="Pfam" id="PF14534">
    <property type="entry name" value="DUF4440"/>
    <property type="match status" value="1"/>
</dbReference>
<gene>
    <name evidence="3" type="ORF">EG028_07660</name>
</gene>
<organism evidence="3 4">
    <name type="scientific">Chitinophaga barathri</name>
    <dbReference type="NCBI Taxonomy" id="1647451"/>
    <lineage>
        <taxon>Bacteria</taxon>
        <taxon>Pseudomonadati</taxon>
        <taxon>Bacteroidota</taxon>
        <taxon>Chitinophagia</taxon>
        <taxon>Chitinophagales</taxon>
        <taxon>Chitinophagaceae</taxon>
        <taxon>Chitinophaga</taxon>
    </lineage>
</organism>
<dbReference type="Gene3D" id="3.10.450.50">
    <property type="match status" value="1"/>
</dbReference>
<evidence type="ECO:0000313" key="4">
    <source>
        <dbReference type="Proteomes" id="UP000279089"/>
    </source>
</evidence>
<dbReference type="InterPro" id="IPR027843">
    <property type="entry name" value="DUF4440"/>
</dbReference>
<name>A0A3N4MEK2_9BACT</name>
<dbReference type="Proteomes" id="UP000279089">
    <property type="component" value="Unassembled WGS sequence"/>
</dbReference>
<dbReference type="SUPFAM" id="SSF54427">
    <property type="entry name" value="NTF2-like"/>
    <property type="match status" value="1"/>
</dbReference>
<dbReference type="InterPro" id="IPR032710">
    <property type="entry name" value="NTF2-like_dom_sf"/>
</dbReference>
<proteinExistence type="predicted"/>
<protein>
    <submittedName>
        <fullName evidence="3">Nuclear transport factor 2 family protein</fullName>
    </submittedName>
</protein>
<accession>A0A3N4MEK2</accession>